<dbReference type="Proteomes" id="UP000306340">
    <property type="component" value="Unassembled WGS sequence"/>
</dbReference>
<dbReference type="PIRSF" id="PIRSF000497">
    <property type="entry name" value="MAT"/>
    <property type="match status" value="1"/>
</dbReference>
<dbReference type="AlphaFoldDB" id="A0A4U0YY35"/>
<evidence type="ECO:0000256" key="8">
    <source>
        <dbReference type="ARBA" id="ARBA00022723"/>
    </source>
</evidence>
<evidence type="ECO:0000256" key="10">
    <source>
        <dbReference type="ARBA" id="ARBA00022840"/>
    </source>
</evidence>
<dbReference type="InterPro" id="IPR022628">
    <property type="entry name" value="S-AdoMet_synt_N"/>
</dbReference>
<dbReference type="GO" id="GO:0004478">
    <property type="term" value="F:methionine adenosyltransferase activity"/>
    <property type="evidence" value="ECO:0007669"/>
    <property type="project" value="UniProtKB-UniRule"/>
</dbReference>
<keyword evidence="7 19" id="KW-0808">Transferase</keyword>
<proteinExistence type="inferred from homology"/>
<comment type="cofactor">
    <cofactor evidence="2">
        <name>K(+)</name>
        <dbReference type="ChEBI" id="CHEBI:29103"/>
    </cofactor>
</comment>
<dbReference type="Pfam" id="PF02773">
    <property type="entry name" value="S-AdoMet_synt_C"/>
    <property type="match status" value="1"/>
</dbReference>
<keyword evidence="9" id="KW-0547">Nucleotide-binding</keyword>
<feature type="domain" description="S-adenosylmethionine synthetase N-terminal" evidence="16">
    <location>
        <begin position="5"/>
        <end position="101"/>
    </location>
</feature>
<protein>
    <recommendedName>
        <fullName evidence="5 13">Methionine adenosyltransferase</fullName>
        <ecNumber evidence="5 13">2.5.1.6</ecNumber>
    </recommendedName>
</protein>
<comment type="subunit">
    <text evidence="14">Homotetramer.</text>
</comment>
<evidence type="ECO:0000256" key="6">
    <source>
        <dbReference type="ARBA" id="ARBA00022563"/>
    </source>
</evidence>
<keyword evidence="8 14" id="KW-0479">Metal-binding</keyword>
<evidence type="ECO:0000256" key="2">
    <source>
        <dbReference type="ARBA" id="ARBA00001958"/>
    </source>
</evidence>
<evidence type="ECO:0000259" key="18">
    <source>
        <dbReference type="Pfam" id="PF02773"/>
    </source>
</evidence>
<dbReference type="Pfam" id="PF00438">
    <property type="entry name" value="S-AdoMet_synt_N"/>
    <property type="match status" value="1"/>
</dbReference>
<dbReference type="GO" id="GO:0005524">
    <property type="term" value="F:ATP binding"/>
    <property type="evidence" value="ECO:0007669"/>
    <property type="project" value="UniProtKB-KW"/>
</dbReference>
<evidence type="ECO:0000256" key="15">
    <source>
        <dbReference type="RuleBase" id="RU004462"/>
    </source>
</evidence>
<organism evidence="19 20">
    <name type="scientific">Cereibacter changlensis</name>
    <dbReference type="NCBI Taxonomy" id="402884"/>
    <lineage>
        <taxon>Bacteria</taxon>
        <taxon>Pseudomonadati</taxon>
        <taxon>Pseudomonadota</taxon>
        <taxon>Alphaproteobacteria</taxon>
        <taxon>Rhodobacterales</taxon>
        <taxon>Paracoccaceae</taxon>
        <taxon>Cereibacter</taxon>
    </lineage>
</organism>
<dbReference type="InterPro" id="IPR022636">
    <property type="entry name" value="S-AdoMet_synthetase_sfam"/>
</dbReference>
<feature type="domain" description="S-adenosylmethionine synthetase C-terminal" evidence="18">
    <location>
        <begin position="229"/>
        <end position="365"/>
    </location>
</feature>
<dbReference type="PROSITE" id="PS00376">
    <property type="entry name" value="ADOMET_SYNTHASE_1"/>
    <property type="match status" value="1"/>
</dbReference>
<dbReference type="CDD" id="cd18079">
    <property type="entry name" value="S-AdoMet_synt"/>
    <property type="match status" value="1"/>
</dbReference>
<keyword evidence="6" id="KW-0554">One-carbon metabolism</keyword>
<evidence type="ECO:0000256" key="5">
    <source>
        <dbReference type="ARBA" id="ARBA00012828"/>
    </source>
</evidence>
<dbReference type="InterPro" id="IPR022631">
    <property type="entry name" value="ADOMET_SYNTHASE_CS"/>
</dbReference>
<dbReference type="Gene3D" id="3.30.300.10">
    <property type="match status" value="3"/>
</dbReference>
<comment type="caution">
    <text evidence="19">The sequence shown here is derived from an EMBL/GenBank/DDBJ whole genome shotgun (WGS) entry which is preliminary data.</text>
</comment>
<evidence type="ECO:0000256" key="4">
    <source>
        <dbReference type="ARBA" id="ARBA00009685"/>
    </source>
</evidence>
<dbReference type="UniPathway" id="UPA00315">
    <property type="reaction ID" value="UER00080"/>
</dbReference>
<comment type="pathway">
    <text evidence="3">Amino-acid biosynthesis; S-adenosyl-L-methionine biosynthesis; S-adenosyl-L-methionine from L-methionine: step 1/1.</text>
</comment>
<dbReference type="PANTHER" id="PTHR11964">
    <property type="entry name" value="S-ADENOSYLMETHIONINE SYNTHETASE"/>
    <property type="match status" value="1"/>
</dbReference>
<dbReference type="InterPro" id="IPR002133">
    <property type="entry name" value="S-AdoMet_synthetase"/>
</dbReference>
<feature type="domain" description="S-adenosylmethionine synthetase central" evidence="17">
    <location>
        <begin position="112"/>
        <end position="227"/>
    </location>
</feature>
<keyword evidence="10" id="KW-0067">ATP-binding</keyword>
<accession>A0A4U0YY35</accession>
<dbReference type="GO" id="GO:0006730">
    <property type="term" value="P:one-carbon metabolic process"/>
    <property type="evidence" value="ECO:0007669"/>
    <property type="project" value="UniProtKB-KW"/>
</dbReference>
<keyword evidence="11 14" id="KW-0460">Magnesium</keyword>
<dbReference type="InterPro" id="IPR022630">
    <property type="entry name" value="S-AdoMet_synt_C"/>
</dbReference>
<gene>
    <name evidence="19" type="ORF">FAZ78_16090</name>
</gene>
<reference evidence="19 20" key="1">
    <citation type="submission" date="2019-04" db="EMBL/GenBank/DDBJ databases">
        <title>Crypto-aerobic microbial life in anoxic (sulfidic) marine sediments.</title>
        <authorList>
            <person name="Bhattacharya S."/>
            <person name="Roy C."/>
            <person name="Mondal N."/>
            <person name="Sarkar J."/>
            <person name="Mandal S."/>
            <person name="Rameez M.J."/>
            <person name="Ghosh W."/>
        </authorList>
    </citation>
    <scope>NUCLEOTIDE SEQUENCE [LARGE SCALE GENOMIC DNA]</scope>
    <source>
        <strain evidence="19 20">SBBC</strain>
    </source>
</reference>
<evidence type="ECO:0000259" key="16">
    <source>
        <dbReference type="Pfam" id="PF00438"/>
    </source>
</evidence>
<evidence type="ECO:0000259" key="17">
    <source>
        <dbReference type="Pfam" id="PF02772"/>
    </source>
</evidence>
<evidence type="ECO:0000256" key="3">
    <source>
        <dbReference type="ARBA" id="ARBA00005224"/>
    </source>
</evidence>
<dbReference type="EC" id="2.5.1.6" evidence="5 13"/>
<dbReference type="InterPro" id="IPR022629">
    <property type="entry name" value="S-AdoMet_synt_central"/>
</dbReference>
<dbReference type="GO" id="GO:0005737">
    <property type="term" value="C:cytoplasm"/>
    <property type="evidence" value="ECO:0007669"/>
    <property type="project" value="UniProtKB-SubCell"/>
</dbReference>
<evidence type="ECO:0000256" key="13">
    <source>
        <dbReference type="NCBIfam" id="TIGR01034"/>
    </source>
</evidence>
<evidence type="ECO:0000256" key="1">
    <source>
        <dbReference type="ARBA" id="ARBA00001946"/>
    </source>
</evidence>
<evidence type="ECO:0000256" key="11">
    <source>
        <dbReference type="ARBA" id="ARBA00022842"/>
    </source>
</evidence>
<dbReference type="SUPFAM" id="SSF55973">
    <property type="entry name" value="S-adenosylmethionine synthetase"/>
    <property type="match status" value="3"/>
</dbReference>
<name>A0A4U0YY35_9RHOB</name>
<comment type="subcellular location">
    <subcellularLocation>
        <location evidence="14">Cytoplasm</location>
    </subcellularLocation>
</comment>
<comment type="cofactor">
    <cofactor evidence="1">
        <name>Mg(2+)</name>
        <dbReference type="ChEBI" id="CHEBI:18420"/>
    </cofactor>
</comment>
<evidence type="ECO:0000256" key="7">
    <source>
        <dbReference type="ARBA" id="ARBA00022679"/>
    </source>
</evidence>
<dbReference type="GO" id="GO:0046872">
    <property type="term" value="F:metal ion binding"/>
    <property type="evidence" value="ECO:0007669"/>
    <property type="project" value="UniProtKB-KW"/>
</dbReference>
<dbReference type="NCBIfam" id="TIGR01034">
    <property type="entry name" value="metK"/>
    <property type="match status" value="1"/>
</dbReference>
<dbReference type="GO" id="GO:0006556">
    <property type="term" value="P:S-adenosylmethionine biosynthetic process"/>
    <property type="evidence" value="ECO:0007669"/>
    <property type="project" value="UniProtKB-UniRule"/>
</dbReference>
<comment type="similarity">
    <text evidence="4 15">Belongs to the AdoMet synthase family.</text>
</comment>
<evidence type="ECO:0000256" key="14">
    <source>
        <dbReference type="RuleBase" id="RU000542"/>
    </source>
</evidence>
<evidence type="ECO:0000256" key="9">
    <source>
        <dbReference type="ARBA" id="ARBA00022741"/>
    </source>
</evidence>
<dbReference type="EMBL" id="SWAU01000169">
    <property type="protein sequence ID" value="TKA95586.1"/>
    <property type="molecule type" value="Genomic_DNA"/>
</dbReference>
<evidence type="ECO:0000256" key="12">
    <source>
        <dbReference type="ARBA" id="ARBA00022958"/>
    </source>
</evidence>
<keyword evidence="12 14" id="KW-0630">Potassium</keyword>
<evidence type="ECO:0000313" key="19">
    <source>
        <dbReference type="EMBL" id="TKA95586.1"/>
    </source>
</evidence>
<dbReference type="PROSITE" id="PS00377">
    <property type="entry name" value="ADOMET_SYNTHASE_2"/>
    <property type="match status" value="1"/>
</dbReference>
<dbReference type="Pfam" id="PF02772">
    <property type="entry name" value="S-AdoMet_synt_M"/>
    <property type="match status" value="1"/>
</dbReference>
<evidence type="ECO:0000313" key="20">
    <source>
        <dbReference type="Proteomes" id="UP000306340"/>
    </source>
</evidence>
<sequence>MKSGLFTSESVSDGHPDKICDQISDAILDACLAQDPVSRVAMETAVKGDLLCLIGEITTLAEVDFEAVARDVLRDIGHDGGRWGVDPDRIRILRQISQQSPEISSGVSQTETGAGDQGMMFGFACTETPELMPLPIQLSHQLMRRHRDLRLTGVGQSLGPDAKSQVTVRYEDGRPREVTHVVLSSQHARDLGLNDLREILREEVAIPVLGDWITGNTVFHLNPAGSFHVGGPQSDAGLTGRKIIVDTYGGYARHGGGAFSGKDPTKVDRSGAYAARQLARDVVGRGWASGCEARVAYAIGVAEPLEISFSVTGTEAPEALYREAGVDLADLMRPRSVIERLNLRKPRFRQTATFGHFGQANFSWEMPLVSSA</sequence>